<dbReference type="InterPro" id="IPR026596">
    <property type="entry name" value="IspD/F"/>
</dbReference>
<dbReference type="EMBL" id="AAUW01000007">
    <property type="protein sequence ID" value="EAV44026.1"/>
    <property type="molecule type" value="Genomic_DNA"/>
</dbReference>
<name>A0NSU4_ROSAI</name>
<dbReference type="HAMAP" id="MF_01520">
    <property type="entry name" value="IspDF"/>
    <property type="match status" value="1"/>
</dbReference>
<feature type="binding site" evidence="14">
    <location>
        <begin position="289"/>
        <end position="290"/>
    </location>
    <ligand>
        <name>4-CDP-2-C-methyl-D-erythritol 2-phosphate</name>
        <dbReference type="ChEBI" id="CHEBI:57919"/>
    </ligand>
</feature>
<comment type="catalytic activity">
    <reaction evidence="2 14">
        <text>2-C-methyl-D-erythritol 4-phosphate + CTP + H(+) = 4-CDP-2-C-methyl-D-erythritol + diphosphate</text>
        <dbReference type="Rhea" id="RHEA:13429"/>
        <dbReference type="ChEBI" id="CHEBI:15378"/>
        <dbReference type="ChEBI" id="CHEBI:33019"/>
        <dbReference type="ChEBI" id="CHEBI:37563"/>
        <dbReference type="ChEBI" id="CHEBI:57823"/>
        <dbReference type="ChEBI" id="CHEBI:58262"/>
        <dbReference type="EC" id="2.7.7.60"/>
    </reaction>
</comment>
<evidence type="ECO:0000256" key="14">
    <source>
        <dbReference type="HAMAP-Rule" id="MF_01520"/>
    </source>
</evidence>
<evidence type="ECO:0000256" key="7">
    <source>
        <dbReference type="ARBA" id="ARBA00009789"/>
    </source>
</evidence>
<reference evidence="16 17" key="1">
    <citation type="submission" date="2006-05" db="EMBL/GenBank/DDBJ databases">
        <authorList>
            <person name="King G."/>
            <person name="Ferriera S."/>
            <person name="Johnson J."/>
            <person name="Kravitz S."/>
            <person name="Beeson K."/>
            <person name="Sutton G."/>
            <person name="Rogers Y.-H."/>
            <person name="Friedman R."/>
            <person name="Frazier M."/>
            <person name="Venter J.C."/>
        </authorList>
    </citation>
    <scope>NUCLEOTIDE SEQUENCE [LARGE SCALE GENOMIC DNA]</scope>
    <source>
        <strain evidence="17">ATCC 25650 / DSM 13394 / JCM 20685 / NBRC 16684 / NCIMB 2208 / IAM 12614 / B1</strain>
    </source>
</reference>
<comment type="similarity">
    <text evidence="14">In the C-terminal section; belongs to the IspF family.</text>
</comment>
<dbReference type="GO" id="GO:0008685">
    <property type="term" value="F:2-C-methyl-D-erythritol 2,4-cyclodiphosphate synthase activity"/>
    <property type="evidence" value="ECO:0007669"/>
    <property type="project" value="UniProtKB-UniRule"/>
</dbReference>
<evidence type="ECO:0000256" key="13">
    <source>
        <dbReference type="ARBA" id="ARBA00023268"/>
    </source>
</evidence>
<feature type="site" description="Transition state stabilizer" evidence="14">
    <location>
        <position position="289"/>
    </location>
</feature>
<comment type="caution">
    <text evidence="16">The sequence shown here is derived from an EMBL/GenBank/DDBJ whole genome shotgun (WGS) entry which is preliminary data.</text>
</comment>
<dbReference type="AlphaFoldDB" id="A0NSU4"/>
<evidence type="ECO:0000256" key="3">
    <source>
        <dbReference type="ARBA" id="ARBA00001968"/>
    </source>
</evidence>
<gene>
    <name evidence="14" type="primary">ispDF</name>
    <name evidence="16" type="ORF">SIAM614_14545</name>
</gene>
<evidence type="ECO:0000313" key="16">
    <source>
        <dbReference type="EMBL" id="EAV44026.1"/>
    </source>
</evidence>
<evidence type="ECO:0000256" key="5">
    <source>
        <dbReference type="ARBA" id="ARBA00004787"/>
    </source>
</evidence>
<evidence type="ECO:0000313" key="17">
    <source>
        <dbReference type="Proteomes" id="UP000004848"/>
    </source>
</evidence>
<comment type="pathway">
    <text evidence="5 14">Isoprenoid biosynthesis; isopentenyl diphosphate biosynthesis via DXP pathway; isopentenyl diphosphate from 1-deoxy-D-xylulose 5-phosphate: step 2/6.</text>
</comment>
<comment type="catalytic activity">
    <reaction evidence="1 14">
        <text>4-CDP-2-C-methyl-D-erythritol 2-phosphate = 2-C-methyl-D-erythritol 2,4-cyclic diphosphate + CMP</text>
        <dbReference type="Rhea" id="RHEA:23864"/>
        <dbReference type="ChEBI" id="CHEBI:57919"/>
        <dbReference type="ChEBI" id="CHEBI:58483"/>
        <dbReference type="ChEBI" id="CHEBI:60377"/>
        <dbReference type="EC" id="4.6.1.12"/>
    </reaction>
</comment>
<dbReference type="SUPFAM" id="SSF69765">
    <property type="entry name" value="IpsF-like"/>
    <property type="match status" value="1"/>
</dbReference>
<dbReference type="PROSITE" id="PS01295">
    <property type="entry name" value="ISPD"/>
    <property type="match status" value="1"/>
</dbReference>
<dbReference type="GO" id="GO:0046872">
    <property type="term" value="F:metal ion binding"/>
    <property type="evidence" value="ECO:0007669"/>
    <property type="project" value="UniProtKB-KW"/>
</dbReference>
<dbReference type="EC" id="2.7.7.60" evidence="14"/>
<feature type="site" description="Transition state stabilizer" evidence="14">
    <location>
        <position position="27"/>
    </location>
</feature>
<dbReference type="OrthoDB" id="9804336at2"/>
<proteinExistence type="inferred from homology"/>
<evidence type="ECO:0000256" key="12">
    <source>
        <dbReference type="ARBA" id="ARBA00023239"/>
    </source>
</evidence>
<dbReference type="Gene3D" id="3.90.550.10">
    <property type="entry name" value="Spore Coat Polysaccharide Biosynthesis Protein SpsA, Chain A"/>
    <property type="match status" value="1"/>
</dbReference>
<evidence type="ECO:0000256" key="11">
    <source>
        <dbReference type="ARBA" id="ARBA00023229"/>
    </source>
</evidence>
<dbReference type="FunFam" id="3.90.550.10:FF:000003">
    <property type="entry name" value="2-C-methyl-D-erythritol 4-phosphate cytidylyltransferase"/>
    <property type="match status" value="1"/>
</dbReference>
<feature type="binding site" evidence="14">
    <location>
        <begin position="263"/>
        <end position="265"/>
    </location>
    <ligand>
        <name>4-CDP-2-C-methyl-D-erythritol 2-phosphate</name>
        <dbReference type="ChEBI" id="CHEBI:57919"/>
    </ligand>
</feature>
<dbReference type="Pfam" id="PF01128">
    <property type="entry name" value="IspD"/>
    <property type="match status" value="1"/>
</dbReference>
<evidence type="ECO:0000259" key="15">
    <source>
        <dbReference type="Pfam" id="PF02542"/>
    </source>
</evidence>
<dbReference type="InterPro" id="IPR034683">
    <property type="entry name" value="IspD/TarI"/>
</dbReference>
<dbReference type="GO" id="GO:0050518">
    <property type="term" value="F:2-C-methyl-D-erythritol 4-phosphate cytidylyltransferase activity"/>
    <property type="evidence" value="ECO:0007669"/>
    <property type="project" value="UniProtKB-UniRule"/>
</dbReference>
<comment type="similarity">
    <text evidence="6">Belongs to the IspF family.</text>
</comment>
<evidence type="ECO:0000256" key="6">
    <source>
        <dbReference type="ARBA" id="ARBA00008480"/>
    </source>
</evidence>
<keyword evidence="10 14" id="KW-0479">Metal-binding</keyword>
<feature type="binding site" evidence="14">
    <location>
        <begin position="387"/>
        <end position="390"/>
    </location>
    <ligand>
        <name>4-CDP-2-C-methyl-D-erythritol 2-phosphate</name>
        <dbReference type="ChEBI" id="CHEBI:57919"/>
    </ligand>
</feature>
<feature type="binding site" evidence="14">
    <location>
        <begin position="311"/>
        <end position="313"/>
    </location>
    <ligand>
        <name>4-CDP-2-C-methyl-D-erythritol 2-phosphate</name>
        <dbReference type="ChEBI" id="CHEBI:57919"/>
    </ligand>
</feature>
<sequence length="417" mass="43979">MTKTAAALVVAAGRGTRLAGSGDALPKQYRPLAGRPVLTHTLNALGNHPRICRVVTAIHPDDVSHFSEAAAGVDPGCARKIGPAVFGGATRQQSVLAGLKALALEGFDFVLIHDAARPFLPAAVIDRLLERLDAGDEGVLAALPVADTLKKADPTGRSIETVDRTGLWAAQTPQAFSLQRILTAHEKALAAGKTDFTDDTGLAEWDGMTIVLTEGDPAAFKITTAADLRRAEQQAELQMLSTISASPLPLSALADVRTGIGYDVHAFEDGDAVILGGVAIPHTQKLKGHSDADVVLHAITDATLGAIGDGDIGQHFPPSDPQWKGASSDRFQQDAMRRLSERGGRLAHIDVTIVCEEPKIGPHREEIRASIARVCSVPVSRVSVKATTSERLGFTGRKEGIAALASVTVRLPFQDED</sequence>
<dbReference type="PROSITE" id="PS01350">
    <property type="entry name" value="ISPF"/>
    <property type="match status" value="1"/>
</dbReference>
<comment type="similarity">
    <text evidence="14">In the N-terminal section; belongs to the IspD/TarI cytidylyltransferase family. IspD subfamily.</text>
</comment>
<evidence type="ECO:0000256" key="9">
    <source>
        <dbReference type="ARBA" id="ARBA00022695"/>
    </source>
</evidence>
<keyword evidence="11 14" id="KW-0414">Isoprene biosynthesis</keyword>
<evidence type="ECO:0000256" key="4">
    <source>
        <dbReference type="ARBA" id="ARBA00004709"/>
    </source>
</evidence>
<comment type="similarity">
    <text evidence="7">Belongs to the IspD/TarI cytidylyltransferase family. IspD subfamily.</text>
</comment>
<dbReference type="SUPFAM" id="SSF53448">
    <property type="entry name" value="Nucleotide-diphospho-sugar transferases"/>
    <property type="match status" value="1"/>
</dbReference>
<dbReference type="PANTHER" id="PTHR43181">
    <property type="entry name" value="2-C-METHYL-D-ERYTHRITOL 2,4-CYCLODIPHOSPHATE SYNTHASE, CHLOROPLASTIC"/>
    <property type="match status" value="1"/>
</dbReference>
<dbReference type="NCBIfam" id="TIGR00151">
    <property type="entry name" value="ispF"/>
    <property type="match status" value="1"/>
</dbReference>
<dbReference type="UniPathway" id="UPA00056">
    <property type="reaction ID" value="UER00093"/>
</dbReference>
<dbReference type="InterPro" id="IPR029044">
    <property type="entry name" value="Nucleotide-diphossugar_trans"/>
</dbReference>
<comment type="cofactor">
    <cofactor evidence="3 14">
        <name>a divalent metal cation</name>
        <dbReference type="ChEBI" id="CHEBI:60240"/>
    </cofactor>
</comment>
<feature type="site" description="Positions MEP for the nucleophilic attack" evidence="14">
    <location>
        <position position="164"/>
    </location>
</feature>
<keyword evidence="8 14" id="KW-0808">Transferase</keyword>
<feature type="region of interest" description="2-C-methyl-D-erythritol 4-phosphate cytidylyltransferase" evidence="14">
    <location>
        <begin position="1"/>
        <end position="256"/>
    </location>
</feature>
<keyword evidence="13 14" id="KW-0511">Multifunctional enzyme</keyword>
<dbReference type="EC" id="4.6.1.12" evidence="14"/>
<dbReference type="NCBIfam" id="TIGR00453">
    <property type="entry name" value="ispD"/>
    <property type="match status" value="1"/>
</dbReference>
<dbReference type="GO" id="GO:0019288">
    <property type="term" value="P:isopentenyl diphosphate biosynthetic process, methylerythritol 4-phosphate pathway"/>
    <property type="evidence" value="ECO:0007669"/>
    <property type="project" value="UniProtKB-UniRule"/>
</dbReference>
<accession>A0NSU4</accession>
<feature type="binding site" evidence="14">
    <location>
        <position position="265"/>
    </location>
    <ligand>
        <name>a divalent metal cation</name>
        <dbReference type="ChEBI" id="CHEBI:60240"/>
    </ligand>
</feature>
<comment type="pathway">
    <text evidence="4 14">Isoprenoid biosynthesis; isopentenyl diphosphate biosynthesis via DXP pathway; isopentenyl diphosphate from 1-deoxy-D-xylulose 5-phosphate: step 4/6.</text>
</comment>
<dbReference type="RefSeq" id="WP_006934524.1">
    <property type="nucleotide sequence ID" value="NZ_AAUW01000007.1"/>
</dbReference>
<keyword evidence="9 14" id="KW-0548">Nucleotidyltransferase</keyword>
<dbReference type="eggNOG" id="COG1211">
    <property type="taxonomic scope" value="Bacteria"/>
</dbReference>
<feature type="binding site" evidence="14">
    <location>
        <position position="397"/>
    </location>
    <ligand>
        <name>4-CDP-2-C-methyl-D-erythritol 2-phosphate</name>
        <dbReference type="ChEBI" id="CHEBI:57919"/>
    </ligand>
</feature>
<dbReference type="PANTHER" id="PTHR43181:SF1">
    <property type="entry name" value="2-C-METHYL-D-ERYTHRITOL 2,4-CYCLODIPHOSPHATE SYNTHASE, CHLOROPLASTIC"/>
    <property type="match status" value="1"/>
</dbReference>
<feature type="site" description="Transition state stabilizer" evidence="14">
    <location>
        <position position="17"/>
    </location>
</feature>
<dbReference type="InterPro" id="IPR018294">
    <property type="entry name" value="ISPD_synthase_CS"/>
</dbReference>
<feature type="site" description="Transition state stabilizer" evidence="14">
    <location>
        <position position="388"/>
    </location>
</feature>
<feature type="region of interest" description="2-C-methyl-D-erythritol 2,4-cyclodiphosphate synthase" evidence="14">
    <location>
        <begin position="257"/>
        <end position="417"/>
    </location>
</feature>
<evidence type="ECO:0000256" key="8">
    <source>
        <dbReference type="ARBA" id="ARBA00022679"/>
    </source>
</evidence>
<feature type="binding site" evidence="14">
    <location>
        <position position="263"/>
    </location>
    <ligand>
        <name>a divalent metal cation</name>
        <dbReference type="ChEBI" id="CHEBI:60240"/>
    </ligand>
</feature>
<organism evidence="16 17">
    <name type="scientific">Roseibium aggregatum (strain ATCC 25650 / DSM 13394 / JCM 20685 / NBRC 16684 / NCIMB 2208 / IAM 12614 / B1)</name>
    <name type="common">Stappia aggregata</name>
    <dbReference type="NCBI Taxonomy" id="384765"/>
    <lineage>
        <taxon>Bacteria</taxon>
        <taxon>Pseudomonadati</taxon>
        <taxon>Pseudomonadota</taxon>
        <taxon>Alphaproteobacteria</taxon>
        <taxon>Hyphomicrobiales</taxon>
        <taxon>Stappiaceae</taxon>
        <taxon>Roseibium</taxon>
    </lineage>
</organism>
<comment type="caution">
    <text evidence="14">Lacks conserved residue(s) required for the propagation of feature annotation.</text>
</comment>
<dbReference type="HAMAP" id="MF_00107">
    <property type="entry name" value="IspF"/>
    <property type="match status" value="1"/>
</dbReference>
<feature type="site" description="Positions MEP for the nucleophilic attack" evidence="14">
    <location>
        <position position="221"/>
    </location>
</feature>
<dbReference type="Pfam" id="PF02542">
    <property type="entry name" value="YgbB"/>
    <property type="match status" value="1"/>
</dbReference>
<dbReference type="InterPro" id="IPR001228">
    <property type="entry name" value="IspD"/>
</dbReference>
<dbReference type="InterPro" id="IPR003526">
    <property type="entry name" value="MECDP_synthase"/>
</dbReference>
<feature type="binding site" evidence="14">
    <location>
        <position position="394"/>
    </location>
    <ligand>
        <name>4-CDP-2-C-methyl-D-erythritol 2-phosphate</name>
        <dbReference type="ChEBI" id="CHEBI:57919"/>
    </ligand>
</feature>
<dbReference type="eggNOG" id="COG0245">
    <property type="taxonomic scope" value="Bacteria"/>
</dbReference>
<keyword evidence="12 14" id="KW-0456">Lyase</keyword>
<dbReference type="HAMAP" id="MF_00108">
    <property type="entry name" value="IspD"/>
    <property type="match status" value="1"/>
</dbReference>
<dbReference type="GeneID" id="68846557"/>
<evidence type="ECO:0000256" key="10">
    <source>
        <dbReference type="ARBA" id="ARBA00022723"/>
    </source>
</evidence>
<dbReference type="GO" id="GO:0016114">
    <property type="term" value="P:terpenoid biosynthetic process"/>
    <property type="evidence" value="ECO:0007669"/>
    <property type="project" value="InterPro"/>
</dbReference>
<dbReference type="CDD" id="cd00554">
    <property type="entry name" value="MECDP_synthase"/>
    <property type="match status" value="1"/>
</dbReference>
<protein>
    <recommendedName>
        <fullName evidence="14">Bifunctional enzyme IspD/IspF</fullName>
    </recommendedName>
    <domain>
        <recommendedName>
            <fullName evidence="14">2-C-methyl-D-erythritol 4-phosphate cytidylyltransferase</fullName>
            <ecNumber evidence="14">2.7.7.60</ecNumber>
        </recommendedName>
        <alternativeName>
            <fullName evidence="14">4-diphosphocytidyl-2C-methyl-D-erythritol synthase</fullName>
        </alternativeName>
        <alternativeName>
            <fullName evidence="14">MEP cytidylyltransferase</fullName>
            <shortName evidence="14">MCT</shortName>
        </alternativeName>
    </domain>
    <domain>
        <recommendedName>
            <fullName evidence="14">2-C-methyl-D-erythritol 2,4-cyclodiphosphate synthase</fullName>
            <shortName evidence="14">MECDP-synthase</shortName>
            <shortName evidence="14">MECPP-synthase</shortName>
            <shortName evidence="14">MECPS</shortName>
            <ecNumber evidence="14">4.6.1.12</ecNumber>
        </recommendedName>
    </domain>
</protein>
<feature type="domain" description="2-C-methyl-D-erythritol 2,4-cyclodiphosphate synthase" evidence="15">
    <location>
        <begin position="257"/>
        <end position="409"/>
    </location>
</feature>
<dbReference type="InterPro" id="IPR020555">
    <property type="entry name" value="MECDP_synthase_CS"/>
</dbReference>
<dbReference type="InterPro" id="IPR036571">
    <property type="entry name" value="MECDP_synthase_sf"/>
</dbReference>
<feature type="binding site" evidence="14">
    <location>
        <position position="297"/>
    </location>
    <ligand>
        <name>a divalent metal cation</name>
        <dbReference type="ChEBI" id="CHEBI:60240"/>
    </ligand>
</feature>
<dbReference type="Gene3D" id="3.30.1330.50">
    <property type="entry name" value="2-C-methyl-D-erythritol 2,4-cyclodiphosphate synthase"/>
    <property type="match status" value="1"/>
</dbReference>
<evidence type="ECO:0000256" key="1">
    <source>
        <dbReference type="ARBA" id="ARBA00000200"/>
    </source>
</evidence>
<dbReference type="CDD" id="cd02516">
    <property type="entry name" value="CDP-ME_synthetase"/>
    <property type="match status" value="1"/>
</dbReference>
<comment type="function">
    <text evidence="14">Bifunctional enzyme that catalyzes the formation of 4-diphosphocytidyl-2-C-methyl-D-erythritol from CTP and 2-C-methyl-D-erythritol 4-phosphate (MEP) (IspD), and catalyzes the conversion of 4-diphosphocytidyl-2-C-methyl-D-erythritol 2-phosphate (CDP-ME2P) to 2-C-methyl-D-erythritol 2,4-cyclodiphosphate (ME-CPP) with a corresponding release of cytidine 5-monophosphate (CMP) (IspF).</text>
</comment>
<dbReference type="Proteomes" id="UP000004848">
    <property type="component" value="Unassembled WGS sequence"/>
</dbReference>
<dbReference type="NCBIfam" id="NF006899">
    <property type="entry name" value="PRK09382.1"/>
    <property type="match status" value="1"/>
</dbReference>
<evidence type="ECO:0000256" key="2">
    <source>
        <dbReference type="ARBA" id="ARBA00001282"/>
    </source>
</evidence>